<reference evidence="2" key="1">
    <citation type="submission" date="2022-05" db="EMBL/GenBank/DDBJ databases">
        <authorList>
            <person name="Jo J.-H."/>
            <person name="Im W.-T."/>
        </authorList>
    </citation>
    <scope>NUCLEOTIDE SEQUENCE</scope>
    <source>
        <strain evidence="2">RG327</strain>
    </source>
</reference>
<evidence type="ECO:0000313" key="2">
    <source>
        <dbReference type="EMBL" id="MCL6679754.1"/>
    </source>
</evidence>
<organism evidence="2 3">
    <name type="scientific">Sphingomonas anseongensis</name>
    <dbReference type="NCBI Taxonomy" id="2908207"/>
    <lineage>
        <taxon>Bacteria</taxon>
        <taxon>Pseudomonadati</taxon>
        <taxon>Pseudomonadota</taxon>
        <taxon>Alphaproteobacteria</taxon>
        <taxon>Sphingomonadales</taxon>
        <taxon>Sphingomonadaceae</taxon>
        <taxon>Sphingomonas</taxon>
    </lineage>
</organism>
<feature type="signal peptide" evidence="1">
    <location>
        <begin position="1"/>
        <end position="20"/>
    </location>
</feature>
<name>A0ABT0RHJ6_9SPHN</name>
<dbReference type="EMBL" id="JAMGBC010000001">
    <property type="protein sequence ID" value="MCL6679754.1"/>
    <property type="molecule type" value="Genomic_DNA"/>
</dbReference>
<keyword evidence="1" id="KW-0732">Signal</keyword>
<proteinExistence type="predicted"/>
<keyword evidence="3" id="KW-1185">Reference proteome</keyword>
<sequence length="126" mass="13540">MLKRVFLGALLLAVPALANAQTMNAEQFHQTATALQKKGAMAVFSMGKVKALMAEGKAAADKARQARVAAIASGKKPRYCPPDGPQAMPSSEFMARLSAIPPAERAHIDMTEAMNRILERKFPCKS</sequence>
<dbReference type="RefSeq" id="WP_249868636.1">
    <property type="nucleotide sequence ID" value="NZ_JAMGBC010000001.1"/>
</dbReference>
<feature type="chain" id="PRO_5046741417" description="Rap1a immunity protein domain-containing protein" evidence="1">
    <location>
        <begin position="21"/>
        <end position="126"/>
    </location>
</feature>
<evidence type="ECO:0000256" key="1">
    <source>
        <dbReference type="SAM" id="SignalP"/>
    </source>
</evidence>
<gene>
    <name evidence="2" type="ORF">LZ519_10580</name>
</gene>
<dbReference type="Proteomes" id="UP001165343">
    <property type="component" value="Unassembled WGS sequence"/>
</dbReference>
<evidence type="ECO:0008006" key="4">
    <source>
        <dbReference type="Google" id="ProtNLM"/>
    </source>
</evidence>
<evidence type="ECO:0000313" key="3">
    <source>
        <dbReference type="Proteomes" id="UP001165343"/>
    </source>
</evidence>
<protein>
    <recommendedName>
        <fullName evidence="4">Rap1a immunity protein domain-containing protein</fullName>
    </recommendedName>
</protein>
<accession>A0ABT0RHJ6</accession>
<comment type="caution">
    <text evidence="2">The sequence shown here is derived from an EMBL/GenBank/DDBJ whole genome shotgun (WGS) entry which is preliminary data.</text>
</comment>